<dbReference type="Pfam" id="PF03458">
    <property type="entry name" value="Gly_transporter"/>
    <property type="match status" value="2"/>
</dbReference>
<feature type="transmembrane region" description="Helical" evidence="7">
    <location>
        <begin position="47"/>
        <end position="64"/>
    </location>
</feature>
<keyword evidence="4 7" id="KW-0812">Transmembrane</keyword>
<feature type="transmembrane region" description="Helical" evidence="7">
    <location>
        <begin position="20"/>
        <end position="40"/>
    </location>
</feature>
<keyword evidence="3" id="KW-1003">Cell membrane</keyword>
<evidence type="ECO:0000259" key="8">
    <source>
        <dbReference type="Pfam" id="PF03458"/>
    </source>
</evidence>
<feature type="transmembrane region" description="Helical" evidence="7">
    <location>
        <begin position="192"/>
        <end position="211"/>
    </location>
</feature>
<keyword evidence="6 7" id="KW-0472">Membrane</keyword>
<dbReference type="InterPro" id="IPR005115">
    <property type="entry name" value="Gly_transporter"/>
</dbReference>
<feature type="domain" description="Glycine transporter" evidence="8">
    <location>
        <begin position="24"/>
        <end position="97"/>
    </location>
</feature>
<accession>W5TLW2</accession>
<feature type="transmembrane region" description="Helical" evidence="7">
    <location>
        <begin position="76"/>
        <end position="97"/>
    </location>
</feature>
<proteinExistence type="inferred from homology"/>
<feature type="transmembrane region" description="Helical" evidence="7">
    <location>
        <begin position="109"/>
        <end position="127"/>
    </location>
</feature>
<evidence type="ECO:0000256" key="2">
    <source>
        <dbReference type="ARBA" id="ARBA00008193"/>
    </source>
</evidence>
<dbReference type="Proteomes" id="UP000019150">
    <property type="component" value="Chromosome"/>
</dbReference>
<evidence type="ECO:0000256" key="4">
    <source>
        <dbReference type="ARBA" id="ARBA00022692"/>
    </source>
</evidence>
<feature type="transmembrane region" description="Helical" evidence="7">
    <location>
        <begin position="133"/>
        <end position="156"/>
    </location>
</feature>
<dbReference type="GO" id="GO:0005886">
    <property type="term" value="C:plasma membrane"/>
    <property type="evidence" value="ECO:0007669"/>
    <property type="project" value="UniProtKB-SubCell"/>
</dbReference>
<comment type="subcellular location">
    <subcellularLocation>
        <location evidence="1">Cell membrane</location>
        <topology evidence="1">Multi-pass membrane protein</topology>
    </subcellularLocation>
</comment>
<evidence type="ECO:0000313" key="10">
    <source>
        <dbReference type="Proteomes" id="UP000019150"/>
    </source>
</evidence>
<dbReference type="AlphaFoldDB" id="W5TLW2"/>
<keyword evidence="10" id="KW-1185">Reference proteome</keyword>
<evidence type="ECO:0000313" key="9">
    <source>
        <dbReference type="EMBL" id="AHH19938.1"/>
    </source>
</evidence>
<dbReference type="KEGG" id="nno:NONO_c51540"/>
<evidence type="ECO:0000256" key="6">
    <source>
        <dbReference type="ARBA" id="ARBA00023136"/>
    </source>
</evidence>
<dbReference type="PATRIC" id="fig|1415166.3.peg.5315"/>
<name>W5TLW2_9NOCA</name>
<keyword evidence="5 7" id="KW-1133">Transmembrane helix</keyword>
<dbReference type="PANTHER" id="PTHR30506">
    <property type="entry name" value="INNER MEMBRANE PROTEIN"/>
    <property type="match status" value="1"/>
</dbReference>
<comment type="similarity">
    <text evidence="2">Belongs to the UPF0126 family.</text>
</comment>
<evidence type="ECO:0000256" key="7">
    <source>
        <dbReference type="SAM" id="Phobius"/>
    </source>
</evidence>
<dbReference type="PANTHER" id="PTHR30506:SF3">
    <property type="entry name" value="UPF0126 INNER MEMBRANE PROTEIN YADS-RELATED"/>
    <property type="match status" value="1"/>
</dbReference>
<evidence type="ECO:0000256" key="3">
    <source>
        <dbReference type="ARBA" id="ARBA00022475"/>
    </source>
</evidence>
<dbReference type="EMBL" id="CP006850">
    <property type="protein sequence ID" value="AHH19938.1"/>
    <property type="molecule type" value="Genomic_DNA"/>
</dbReference>
<gene>
    <name evidence="9" type="ORF">NONO_c51540</name>
</gene>
<dbReference type="eggNOG" id="COG2860">
    <property type="taxonomic scope" value="Bacteria"/>
</dbReference>
<evidence type="ECO:0000256" key="1">
    <source>
        <dbReference type="ARBA" id="ARBA00004651"/>
    </source>
</evidence>
<feature type="domain" description="Glycine transporter" evidence="8">
    <location>
        <begin position="109"/>
        <end position="183"/>
    </location>
</feature>
<evidence type="ECO:0000256" key="5">
    <source>
        <dbReference type="ARBA" id="ARBA00022989"/>
    </source>
</evidence>
<dbReference type="RefSeq" id="WP_051494808.1">
    <property type="nucleotide sequence ID" value="NZ_CP006850.1"/>
</dbReference>
<feature type="transmembrane region" description="Helical" evidence="7">
    <location>
        <begin position="168"/>
        <end position="186"/>
    </location>
</feature>
<sequence>MATALDFADGDNLHSAVSAFQLIGDHLGTFAFAVSGALLAVHKKLDIVGIATLAAATAVGGGIIRDLVIGTHPPAAFVNLTYLAIALLAALIIFFWHPSSRLSGRPLDIADALGLGVFCVTGTLTAADAGLGAPSAALLGLVTAVGGGVIRDILAGQTPLILRPDREIYAIPALLGSSITAGLLHLGYYSDVVGAATMLAVFGFRWCALHYEWRAPSARQGNNRAS</sequence>
<dbReference type="HOGENOM" id="CLU_064906_1_1_11"/>
<reference evidence="9 10" key="1">
    <citation type="journal article" date="2014" name="Appl. Environ. Microbiol.">
        <title>Insights into the Microbial Degradation of Rubber and Gutta-Percha by Analysis of the Complete Genome of Nocardia nova SH22a.</title>
        <authorList>
            <person name="Luo Q."/>
            <person name="Hiessl S."/>
            <person name="Poehlein A."/>
            <person name="Daniel R."/>
            <person name="Steinbuchel A."/>
        </authorList>
    </citation>
    <scope>NUCLEOTIDE SEQUENCE [LARGE SCALE GENOMIC DNA]</scope>
    <source>
        <strain evidence="9">SH22a</strain>
    </source>
</reference>
<protein>
    <submittedName>
        <fullName evidence="9">Putative transmembrane protein</fullName>
    </submittedName>
</protein>
<organism evidence="9 10">
    <name type="scientific">Nocardia nova SH22a</name>
    <dbReference type="NCBI Taxonomy" id="1415166"/>
    <lineage>
        <taxon>Bacteria</taxon>
        <taxon>Bacillati</taxon>
        <taxon>Actinomycetota</taxon>
        <taxon>Actinomycetes</taxon>
        <taxon>Mycobacteriales</taxon>
        <taxon>Nocardiaceae</taxon>
        <taxon>Nocardia</taxon>
    </lineage>
</organism>